<evidence type="ECO:0000313" key="2">
    <source>
        <dbReference type="Proteomes" id="UP000252519"/>
    </source>
</evidence>
<proteinExistence type="predicted"/>
<sequence>MSQCYNAIYADDGCLGNLADVTSNHCTYPFEGDKADIFEIHLLFQEETNKCGSHKLNYKVKIADEQ</sequence>
<dbReference type="Proteomes" id="UP000252519">
    <property type="component" value="Unassembled WGS sequence"/>
</dbReference>
<organism evidence="1 2">
    <name type="scientific">Ancylostoma caninum</name>
    <name type="common">Dog hookworm</name>
    <dbReference type="NCBI Taxonomy" id="29170"/>
    <lineage>
        <taxon>Eukaryota</taxon>
        <taxon>Metazoa</taxon>
        <taxon>Ecdysozoa</taxon>
        <taxon>Nematoda</taxon>
        <taxon>Chromadorea</taxon>
        <taxon>Rhabditida</taxon>
        <taxon>Rhabditina</taxon>
        <taxon>Rhabditomorpha</taxon>
        <taxon>Strongyloidea</taxon>
        <taxon>Ancylostomatidae</taxon>
        <taxon>Ancylostomatinae</taxon>
        <taxon>Ancylostoma</taxon>
    </lineage>
</organism>
<gene>
    <name evidence="1" type="ORF">ANCCAN_28788</name>
</gene>
<protein>
    <submittedName>
        <fullName evidence="1">Uncharacterized protein</fullName>
    </submittedName>
</protein>
<dbReference type="EMBL" id="JOJR01011618">
    <property type="protein sequence ID" value="RCN25499.1"/>
    <property type="molecule type" value="Genomic_DNA"/>
</dbReference>
<dbReference type="AlphaFoldDB" id="A0A368F3A8"/>
<name>A0A368F3A8_ANCCA</name>
<comment type="caution">
    <text evidence="1">The sequence shown here is derived from an EMBL/GenBank/DDBJ whole genome shotgun (WGS) entry which is preliminary data.</text>
</comment>
<accession>A0A368F3A8</accession>
<reference evidence="1 2" key="1">
    <citation type="submission" date="2014-10" db="EMBL/GenBank/DDBJ databases">
        <title>Draft genome of the hookworm Ancylostoma caninum.</title>
        <authorList>
            <person name="Mitreva M."/>
        </authorList>
    </citation>
    <scope>NUCLEOTIDE SEQUENCE [LARGE SCALE GENOMIC DNA]</scope>
    <source>
        <strain evidence="1 2">Baltimore</strain>
    </source>
</reference>
<evidence type="ECO:0000313" key="1">
    <source>
        <dbReference type="EMBL" id="RCN25499.1"/>
    </source>
</evidence>
<keyword evidence="2" id="KW-1185">Reference proteome</keyword>